<keyword evidence="1" id="KW-0812">Transmembrane</keyword>
<feature type="transmembrane region" description="Helical" evidence="1">
    <location>
        <begin position="31"/>
        <end position="47"/>
    </location>
</feature>
<sequence length="49" mass="5990">MSWKTDWKLIKLNWVLIALILILFIEDDWQRSLVIASTVYIVTTLWRRQ</sequence>
<proteinExistence type="predicted"/>
<dbReference type="AlphaFoldDB" id="A0A0F9I226"/>
<feature type="transmembrane region" description="Helical" evidence="1">
    <location>
        <begin position="9"/>
        <end position="25"/>
    </location>
</feature>
<keyword evidence="1" id="KW-0472">Membrane</keyword>
<protein>
    <submittedName>
        <fullName evidence="2">Uncharacterized protein</fullName>
    </submittedName>
</protein>
<gene>
    <name evidence="2" type="ORF">LCGC14_1930450</name>
</gene>
<evidence type="ECO:0000256" key="1">
    <source>
        <dbReference type="SAM" id="Phobius"/>
    </source>
</evidence>
<dbReference type="EMBL" id="LAZR01020724">
    <property type="protein sequence ID" value="KKL87860.1"/>
    <property type="molecule type" value="Genomic_DNA"/>
</dbReference>
<evidence type="ECO:0000313" key="2">
    <source>
        <dbReference type="EMBL" id="KKL87860.1"/>
    </source>
</evidence>
<keyword evidence="1" id="KW-1133">Transmembrane helix</keyword>
<organism evidence="2">
    <name type="scientific">marine sediment metagenome</name>
    <dbReference type="NCBI Taxonomy" id="412755"/>
    <lineage>
        <taxon>unclassified sequences</taxon>
        <taxon>metagenomes</taxon>
        <taxon>ecological metagenomes</taxon>
    </lineage>
</organism>
<comment type="caution">
    <text evidence="2">The sequence shown here is derived from an EMBL/GenBank/DDBJ whole genome shotgun (WGS) entry which is preliminary data.</text>
</comment>
<reference evidence="2" key="1">
    <citation type="journal article" date="2015" name="Nature">
        <title>Complex archaea that bridge the gap between prokaryotes and eukaryotes.</title>
        <authorList>
            <person name="Spang A."/>
            <person name="Saw J.H."/>
            <person name="Jorgensen S.L."/>
            <person name="Zaremba-Niedzwiedzka K."/>
            <person name="Martijn J."/>
            <person name="Lind A.E."/>
            <person name="van Eijk R."/>
            <person name="Schleper C."/>
            <person name="Guy L."/>
            <person name="Ettema T.J."/>
        </authorList>
    </citation>
    <scope>NUCLEOTIDE SEQUENCE</scope>
</reference>
<name>A0A0F9I226_9ZZZZ</name>
<accession>A0A0F9I226</accession>